<dbReference type="OrthoDB" id="9946438at2"/>
<dbReference type="Proteomes" id="UP000467305">
    <property type="component" value="Unassembled WGS sequence"/>
</dbReference>
<reference evidence="2 3" key="1">
    <citation type="submission" date="2019-09" db="EMBL/GenBank/DDBJ databases">
        <authorList>
            <person name="Cao W.R."/>
        </authorList>
    </citation>
    <scope>NUCLEOTIDE SEQUENCE [LARGE SCALE GENOMIC DNA]</scope>
    <source>
        <strain evidence="3">a4</strain>
    </source>
</reference>
<dbReference type="AlphaFoldDB" id="A0A7J5ASC0"/>
<dbReference type="RefSeq" id="WP_150898152.1">
    <property type="nucleotide sequence ID" value="NZ_WAAU01000003.1"/>
</dbReference>
<proteinExistence type="predicted"/>
<sequence length="67" mass="7834">MKNKFANWKKEIDEISNSIWKITLTHTLGPTVEKTGNDLEQLEKETELLVTQMNKQIEKKQTQNKCS</sequence>
<keyword evidence="1" id="KW-0175">Coiled coil</keyword>
<name>A0A7J5ASC0_9FLAO</name>
<keyword evidence="3" id="KW-1185">Reference proteome</keyword>
<organism evidence="2 3">
    <name type="scientific">Tenacibaculum aiptasiae</name>
    <dbReference type="NCBI Taxonomy" id="426481"/>
    <lineage>
        <taxon>Bacteria</taxon>
        <taxon>Pseudomonadati</taxon>
        <taxon>Bacteroidota</taxon>
        <taxon>Flavobacteriia</taxon>
        <taxon>Flavobacteriales</taxon>
        <taxon>Flavobacteriaceae</taxon>
        <taxon>Tenacibaculum</taxon>
    </lineage>
</organism>
<evidence type="ECO:0000313" key="3">
    <source>
        <dbReference type="Proteomes" id="UP000467305"/>
    </source>
</evidence>
<gene>
    <name evidence="2" type="ORF">F7018_01210</name>
</gene>
<evidence type="ECO:0000313" key="2">
    <source>
        <dbReference type="EMBL" id="KAB1160522.1"/>
    </source>
</evidence>
<comment type="caution">
    <text evidence="2">The sequence shown here is derived from an EMBL/GenBank/DDBJ whole genome shotgun (WGS) entry which is preliminary data.</text>
</comment>
<protein>
    <submittedName>
        <fullName evidence="2">Uncharacterized protein</fullName>
    </submittedName>
</protein>
<feature type="coiled-coil region" evidence="1">
    <location>
        <begin position="32"/>
        <end position="59"/>
    </location>
</feature>
<evidence type="ECO:0000256" key="1">
    <source>
        <dbReference type="SAM" id="Coils"/>
    </source>
</evidence>
<dbReference type="EMBL" id="WAAU01000003">
    <property type="protein sequence ID" value="KAB1160522.1"/>
    <property type="molecule type" value="Genomic_DNA"/>
</dbReference>
<accession>A0A7J5ASC0</accession>